<gene>
    <name evidence="2" type="ORF">Q604_UNBC01086G0001</name>
</gene>
<feature type="non-terminal residue" evidence="2">
    <location>
        <position position="29"/>
    </location>
</feature>
<evidence type="ECO:0000313" key="2">
    <source>
        <dbReference type="EMBL" id="ETJ44913.1"/>
    </source>
</evidence>
<organism evidence="2">
    <name type="scientific">human gut metagenome</name>
    <dbReference type="NCBI Taxonomy" id="408170"/>
    <lineage>
        <taxon>unclassified sequences</taxon>
        <taxon>metagenomes</taxon>
        <taxon>organismal metagenomes</taxon>
    </lineage>
</organism>
<sequence>MANQALDNVRKSLKAHMSQKERRTLMRSI</sequence>
<feature type="compositionally biased region" description="Basic and acidic residues" evidence="1">
    <location>
        <begin position="18"/>
        <end position="29"/>
    </location>
</feature>
<protein>
    <submittedName>
        <fullName evidence="2">Uncharacterized protein</fullName>
    </submittedName>
</protein>
<feature type="region of interest" description="Disordered" evidence="1">
    <location>
        <begin position="1"/>
        <end position="29"/>
    </location>
</feature>
<reference evidence="2" key="1">
    <citation type="submission" date="2013-12" db="EMBL/GenBank/DDBJ databases">
        <title>A Varibaculum cambriense genome reconstructed from a premature infant gut community with otherwise low bacterial novelty that shifts toward anaerobic metabolism during the third week of life.</title>
        <authorList>
            <person name="Brown C.T."/>
            <person name="Sharon I."/>
            <person name="Thomas B.C."/>
            <person name="Castelle C.J."/>
            <person name="Morowitz M.J."/>
            <person name="Banfield J.F."/>
        </authorList>
    </citation>
    <scope>NUCLEOTIDE SEQUENCE</scope>
</reference>
<dbReference type="AlphaFoldDB" id="W1YQR8"/>
<proteinExistence type="predicted"/>
<evidence type="ECO:0000256" key="1">
    <source>
        <dbReference type="SAM" id="MobiDB-lite"/>
    </source>
</evidence>
<accession>W1YQR8</accession>
<dbReference type="EMBL" id="AZMM01001086">
    <property type="protein sequence ID" value="ETJ44913.1"/>
    <property type="molecule type" value="Genomic_DNA"/>
</dbReference>
<comment type="caution">
    <text evidence="2">The sequence shown here is derived from an EMBL/GenBank/DDBJ whole genome shotgun (WGS) entry which is preliminary data.</text>
</comment>
<name>W1YQR8_9ZZZZ</name>